<dbReference type="GO" id="GO:0016740">
    <property type="term" value="F:transferase activity"/>
    <property type="evidence" value="ECO:0007669"/>
    <property type="project" value="UniProtKB-KW"/>
</dbReference>
<name>A0A8E0IUV7_LACPA</name>
<proteinExistence type="predicted"/>
<dbReference type="EMBL" id="ANKD01000045">
    <property type="protein sequence ID" value="EPC77684.1"/>
    <property type="molecule type" value="Genomic_DNA"/>
</dbReference>
<dbReference type="Proteomes" id="UP000014252">
    <property type="component" value="Unassembled WGS sequence"/>
</dbReference>
<gene>
    <name evidence="1" type="ORF">Lpp71_01009</name>
</gene>
<sequence>MNKSDNFTTISSLNLFDEALEADRVVVATELQRQDLLIDFPSGQKKFATIPVGGVADKATQ</sequence>
<comment type="caution">
    <text evidence="1">The sequence shown here is derived from an EMBL/GenBank/DDBJ whole genome shotgun (WGS) entry which is preliminary data.</text>
</comment>
<dbReference type="AlphaFoldDB" id="A0A8E0IUV7"/>
<organism evidence="1 2">
    <name type="scientific">Lacticaseibacillus paracasei subsp. paracasei Lpp71</name>
    <dbReference type="NCBI Taxonomy" id="1256207"/>
    <lineage>
        <taxon>Bacteria</taxon>
        <taxon>Bacillati</taxon>
        <taxon>Bacillota</taxon>
        <taxon>Bacilli</taxon>
        <taxon>Lactobacillales</taxon>
        <taxon>Lactobacillaceae</taxon>
        <taxon>Lacticaseibacillus</taxon>
    </lineage>
</organism>
<reference evidence="1 2" key="1">
    <citation type="journal article" date="2013" name="PLoS ONE">
        <title>Lactobacillus paracasei comparative genomics: towards species pan-genome definition and exploitation of diversity.</title>
        <authorList>
            <person name="Smokvina T."/>
            <person name="Wels M."/>
            <person name="Polka J."/>
            <person name="Chervaux C."/>
            <person name="Brisse S."/>
            <person name="Boekhorst J."/>
            <person name="van Hylckama Vlieg J.E."/>
            <person name="Siezen R.J."/>
        </authorList>
    </citation>
    <scope>NUCLEOTIDE SEQUENCE [LARGE SCALE GENOMIC DNA]</scope>
    <source>
        <strain evidence="1 2">Lpp71</strain>
    </source>
</reference>
<accession>A0A8E0IUV7</accession>
<protein>
    <submittedName>
        <fullName evidence="1">Glycosyltransferase</fullName>
    </submittedName>
</protein>
<feature type="non-terminal residue" evidence="1">
    <location>
        <position position="61"/>
    </location>
</feature>
<evidence type="ECO:0000313" key="1">
    <source>
        <dbReference type="EMBL" id="EPC77684.1"/>
    </source>
</evidence>
<evidence type="ECO:0000313" key="2">
    <source>
        <dbReference type="Proteomes" id="UP000014252"/>
    </source>
</evidence>
<keyword evidence="1" id="KW-0808">Transferase</keyword>